<reference evidence="2 3" key="1">
    <citation type="journal article" date="2015" name="Microbiome">
        <title>Genomic resolution of linkages in carbon, nitrogen, and sulfur cycling among widespread estuary sediment bacteria.</title>
        <authorList>
            <person name="Baker B.J."/>
            <person name="Lazar C.S."/>
            <person name="Teske A.P."/>
            <person name="Dick G.J."/>
        </authorList>
    </citation>
    <scope>NUCLEOTIDE SEQUENCE [LARGE SCALE GENOMIC DNA]</scope>
    <source>
        <strain evidence="2">SM1_77</strain>
    </source>
</reference>
<comment type="caution">
    <text evidence="2">The sequence shown here is derived from an EMBL/GenBank/DDBJ whole genome shotgun (WGS) entry which is preliminary data.</text>
</comment>
<dbReference type="AlphaFoldDB" id="A0A0S8K1K1"/>
<feature type="region of interest" description="Disordered" evidence="1">
    <location>
        <begin position="1"/>
        <end position="27"/>
    </location>
</feature>
<evidence type="ECO:0000313" key="2">
    <source>
        <dbReference type="EMBL" id="KPL14734.1"/>
    </source>
</evidence>
<name>A0A0S8K1K1_UNCW3</name>
<protein>
    <submittedName>
        <fullName evidence="2">Uncharacterized protein</fullName>
    </submittedName>
</protein>
<dbReference type="EMBL" id="LJVE01000037">
    <property type="protein sequence ID" value="KPL14734.1"/>
    <property type="molecule type" value="Genomic_DNA"/>
</dbReference>
<evidence type="ECO:0000313" key="3">
    <source>
        <dbReference type="Proteomes" id="UP000050975"/>
    </source>
</evidence>
<dbReference type="Proteomes" id="UP000050975">
    <property type="component" value="Unassembled WGS sequence"/>
</dbReference>
<feature type="compositionally biased region" description="Basic residues" evidence="1">
    <location>
        <begin position="16"/>
        <end position="27"/>
    </location>
</feature>
<sequence length="87" mass="9871">INRVIGKKTAQNNKKSQSKARKRGQRAAKRMFSRIGPPFPNQVVCVSFNQLSPLRLTYQHQQGTKRCGPYLSKSRDADVRLLDAVVM</sequence>
<organism evidence="2 3">
    <name type="scientific">candidate division WOR_3 bacterium SM1_77</name>
    <dbReference type="NCBI Taxonomy" id="1703778"/>
    <lineage>
        <taxon>Bacteria</taxon>
        <taxon>Bacteria division WOR-3</taxon>
    </lineage>
</organism>
<proteinExistence type="predicted"/>
<feature type="non-terminal residue" evidence="2">
    <location>
        <position position="1"/>
    </location>
</feature>
<gene>
    <name evidence="2" type="ORF">AMJ74_02795</name>
</gene>
<evidence type="ECO:0000256" key="1">
    <source>
        <dbReference type="SAM" id="MobiDB-lite"/>
    </source>
</evidence>
<accession>A0A0S8K1K1</accession>